<dbReference type="GO" id="GO:0061608">
    <property type="term" value="F:nuclear import signal receptor activity"/>
    <property type="evidence" value="ECO:0007669"/>
    <property type="project" value="TreeGrafter"/>
</dbReference>
<feature type="domain" description="Hikeshi-like N-terminal" evidence="2">
    <location>
        <begin position="10"/>
        <end position="136"/>
    </location>
</feature>
<dbReference type="InterPro" id="IPR008493">
    <property type="entry name" value="Hikeshi-like_N"/>
</dbReference>
<evidence type="ECO:0000259" key="2">
    <source>
        <dbReference type="Pfam" id="PF05603"/>
    </source>
</evidence>
<sequence length="218" mass="23101">MAASAPFGLILPSRPVLTEPQSISPTQFAFICPGAPHFSHIIVFLLPGFTLPEGALAGVYIQLPGSNPGFNLLGAIGNDKQSAVFQVKDGRDPNALPTKSARTGDTISVGSTDVTIGISIEQATTLAAQLEALQASQSASRSVTLLPNKNVQSGSSTIPTKILAQRIIKNAFNFLASFAGSGNGAGPEMVPLKSFQEWWIKFERRIEHDPGFLERDDA</sequence>
<dbReference type="GO" id="GO:0005634">
    <property type="term" value="C:nucleus"/>
    <property type="evidence" value="ECO:0007669"/>
    <property type="project" value="TreeGrafter"/>
</dbReference>
<dbReference type="PANTHER" id="PTHR12925:SF0">
    <property type="entry name" value="PROTEIN HIKESHI"/>
    <property type="match status" value="1"/>
</dbReference>
<dbReference type="Pfam" id="PF05603">
    <property type="entry name" value="Hikeshi-like_N"/>
    <property type="match status" value="1"/>
</dbReference>
<comment type="caution">
    <text evidence="4">The sequence shown here is derived from an EMBL/GenBank/DDBJ whole genome shotgun (WGS) entry which is preliminary data.</text>
</comment>
<dbReference type="InterPro" id="IPR048364">
    <property type="entry name" value="Hikeshi-like_C"/>
</dbReference>
<organism evidence="4 5">
    <name type="scientific">Ramalina farinacea</name>
    <dbReference type="NCBI Taxonomy" id="258253"/>
    <lineage>
        <taxon>Eukaryota</taxon>
        <taxon>Fungi</taxon>
        <taxon>Dikarya</taxon>
        <taxon>Ascomycota</taxon>
        <taxon>Pezizomycotina</taxon>
        <taxon>Lecanoromycetes</taxon>
        <taxon>OSLEUM clade</taxon>
        <taxon>Lecanoromycetidae</taxon>
        <taxon>Lecanorales</taxon>
        <taxon>Lecanorineae</taxon>
        <taxon>Ramalinaceae</taxon>
        <taxon>Ramalina</taxon>
    </lineage>
</organism>
<comment type="similarity">
    <text evidence="1">Belongs to the OPI10 family.</text>
</comment>
<dbReference type="GO" id="GO:0006606">
    <property type="term" value="P:protein import into nucleus"/>
    <property type="evidence" value="ECO:0007669"/>
    <property type="project" value="TreeGrafter"/>
</dbReference>
<dbReference type="EMBL" id="JAPUFD010000003">
    <property type="protein sequence ID" value="MDI1486383.1"/>
    <property type="molecule type" value="Genomic_DNA"/>
</dbReference>
<dbReference type="AlphaFoldDB" id="A0AA43QKH1"/>
<gene>
    <name evidence="4" type="ORF">OHK93_005611</name>
</gene>
<dbReference type="PANTHER" id="PTHR12925">
    <property type="entry name" value="HIKESHI FAMILY MEMBER"/>
    <property type="match status" value="1"/>
</dbReference>
<dbReference type="Pfam" id="PF21057">
    <property type="entry name" value="Hikeshi-like_C"/>
    <property type="match status" value="1"/>
</dbReference>
<evidence type="ECO:0000259" key="3">
    <source>
        <dbReference type="Pfam" id="PF21057"/>
    </source>
</evidence>
<evidence type="ECO:0000256" key="1">
    <source>
        <dbReference type="ARBA" id="ARBA00006623"/>
    </source>
</evidence>
<dbReference type="InterPro" id="IPR031318">
    <property type="entry name" value="OPI10"/>
</dbReference>
<name>A0AA43QKH1_9LECA</name>
<evidence type="ECO:0000313" key="5">
    <source>
        <dbReference type="Proteomes" id="UP001161017"/>
    </source>
</evidence>
<dbReference type="Proteomes" id="UP001161017">
    <property type="component" value="Unassembled WGS sequence"/>
</dbReference>
<evidence type="ECO:0008006" key="6">
    <source>
        <dbReference type="Google" id="ProtNLM"/>
    </source>
</evidence>
<accession>A0AA43QKH1</accession>
<dbReference type="GO" id="GO:0005829">
    <property type="term" value="C:cytosol"/>
    <property type="evidence" value="ECO:0007669"/>
    <property type="project" value="TreeGrafter"/>
</dbReference>
<protein>
    <recommendedName>
        <fullName evidence="6">Hikeshi-like domain-containing protein</fullName>
    </recommendedName>
</protein>
<keyword evidence="5" id="KW-1185">Reference proteome</keyword>
<reference evidence="4" key="1">
    <citation type="journal article" date="2023" name="Genome Biol. Evol.">
        <title>First Whole Genome Sequence and Flow Cytometry Genome Size Data for the Lichen-Forming Fungus Ramalina farinacea (Ascomycota).</title>
        <authorList>
            <person name="Llewellyn T."/>
            <person name="Mian S."/>
            <person name="Hill R."/>
            <person name="Leitch I.J."/>
            <person name="Gaya E."/>
        </authorList>
    </citation>
    <scope>NUCLEOTIDE SEQUENCE</scope>
    <source>
        <strain evidence="4">LIQ254RAFAR</strain>
    </source>
</reference>
<proteinExistence type="inferred from homology"/>
<evidence type="ECO:0000313" key="4">
    <source>
        <dbReference type="EMBL" id="MDI1486383.1"/>
    </source>
</evidence>
<feature type="domain" description="Hikeshi-like C-terminal" evidence="3">
    <location>
        <begin position="160"/>
        <end position="215"/>
    </location>
</feature>